<evidence type="ECO:0000313" key="3">
    <source>
        <dbReference type="Proteomes" id="UP000249645"/>
    </source>
</evidence>
<proteinExistence type="predicted"/>
<organism evidence="2 3">
    <name type="scientific">Pseudopedobacter saltans</name>
    <dbReference type="NCBI Taxonomy" id="151895"/>
    <lineage>
        <taxon>Bacteria</taxon>
        <taxon>Pseudomonadati</taxon>
        <taxon>Bacteroidota</taxon>
        <taxon>Sphingobacteriia</taxon>
        <taxon>Sphingobacteriales</taxon>
        <taxon>Sphingobacteriaceae</taxon>
        <taxon>Pseudopedobacter</taxon>
    </lineage>
</organism>
<name>A0A2W5FCT2_9SPHI</name>
<evidence type="ECO:0000313" key="2">
    <source>
        <dbReference type="EMBL" id="PZP51460.1"/>
    </source>
</evidence>
<sequence length="172" mass="18677">MKKIMFSLTIVLIALSSHAQKDAGIAIGADVALPIGDFKTITSFGYGAHGEYYKTFADKIVGFGQLAVRRFNGKKVSFSEDIEGYDMEDYKYPSQTLVNGIVGARYKLSNEFQVGLGIGYGSLSGGGESNGGFMLQPALVYDLEKFNISLSYNRLSNNGSIAFMNLGFSFKL</sequence>
<evidence type="ECO:0000256" key="1">
    <source>
        <dbReference type="SAM" id="SignalP"/>
    </source>
</evidence>
<feature type="chain" id="PRO_5016073635" description="Outer membrane protein beta-barrel domain-containing protein" evidence="1">
    <location>
        <begin position="20"/>
        <end position="172"/>
    </location>
</feature>
<feature type="signal peptide" evidence="1">
    <location>
        <begin position="1"/>
        <end position="19"/>
    </location>
</feature>
<protein>
    <recommendedName>
        <fullName evidence="4">Outer membrane protein beta-barrel domain-containing protein</fullName>
    </recommendedName>
</protein>
<accession>A0A2W5FCT2</accession>
<comment type="caution">
    <text evidence="2">The sequence shown here is derived from an EMBL/GenBank/DDBJ whole genome shotgun (WGS) entry which is preliminary data.</text>
</comment>
<dbReference type="EMBL" id="QFOI01000030">
    <property type="protein sequence ID" value="PZP51460.1"/>
    <property type="molecule type" value="Genomic_DNA"/>
</dbReference>
<keyword evidence="1" id="KW-0732">Signal</keyword>
<evidence type="ECO:0008006" key="4">
    <source>
        <dbReference type="Google" id="ProtNLM"/>
    </source>
</evidence>
<dbReference type="AlphaFoldDB" id="A0A2W5FCT2"/>
<dbReference type="Proteomes" id="UP000249645">
    <property type="component" value="Unassembled WGS sequence"/>
</dbReference>
<gene>
    <name evidence="2" type="ORF">DI598_03155</name>
</gene>
<reference evidence="2 3" key="1">
    <citation type="submission" date="2017-11" db="EMBL/GenBank/DDBJ databases">
        <title>Infants hospitalized years apart are colonized by the same room-sourced microbial strains.</title>
        <authorList>
            <person name="Brooks B."/>
            <person name="Olm M.R."/>
            <person name="Firek B.A."/>
            <person name="Baker R."/>
            <person name="Thomas B.C."/>
            <person name="Morowitz M.J."/>
            <person name="Banfield J.F."/>
        </authorList>
    </citation>
    <scope>NUCLEOTIDE SEQUENCE [LARGE SCALE GENOMIC DNA]</scope>
    <source>
        <strain evidence="2">S2_009_000_R2_76</strain>
    </source>
</reference>